<evidence type="ECO:0000313" key="6">
    <source>
        <dbReference type="Proteomes" id="UP001181693"/>
    </source>
</evidence>
<dbReference type="PANTHER" id="PTHR45656">
    <property type="entry name" value="PROTEIN CBR-CLEC-78"/>
    <property type="match status" value="1"/>
</dbReference>
<proteinExistence type="predicted"/>
<evidence type="ECO:0000256" key="3">
    <source>
        <dbReference type="PROSITE-ProRule" id="PRU00302"/>
    </source>
</evidence>
<organism evidence="5 6">
    <name type="scientific">Pyxicephalus adspersus</name>
    <name type="common">African bullfrog</name>
    <dbReference type="NCBI Taxonomy" id="30357"/>
    <lineage>
        <taxon>Eukaryota</taxon>
        <taxon>Metazoa</taxon>
        <taxon>Chordata</taxon>
        <taxon>Craniata</taxon>
        <taxon>Vertebrata</taxon>
        <taxon>Euteleostomi</taxon>
        <taxon>Amphibia</taxon>
        <taxon>Batrachia</taxon>
        <taxon>Anura</taxon>
        <taxon>Neobatrachia</taxon>
        <taxon>Ranoidea</taxon>
        <taxon>Pyxicephalidae</taxon>
        <taxon>Pyxicephalinae</taxon>
        <taxon>Pyxicephalus</taxon>
    </lineage>
</organism>
<evidence type="ECO:0000256" key="1">
    <source>
        <dbReference type="ARBA" id="ARBA00022737"/>
    </source>
</evidence>
<feature type="domain" description="Sushi" evidence="4">
    <location>
        <begin position="1"/>
        <end position="44"/>
    </location>
</feature>
<evidence type="ECO:0000259" key="4">
    <source>
        <dbReference type="PROSITE" id="PS50923"/>
    </source>
</evidence>
<name>A0AAV3B4E5_PYXAD</name>
<dbReference type="Proteomes" id="UP001181693">
    <property type="component" value="Unassembled WGS sequence"/>
</dbReference>
<gene>
    <name evidence="5" type="ORF">GDO54_001569</name>
</gene>
<dbReference type="SUPFAM" id="SSF57535">
    <property type="entry name" value="Complement control module/SCR domain"/>
    <property type="match status" value="2"/>
</dbReference>
<dbReference type="InterPro" id="IPR051277">
    <property type="entry name" value="SEZ6_CSMD_C4BPB_Regulators"/>
</dbReference>
<comment type="caution">
    <text evidence="3">Lacks conserved residue(s) required for the propagation of feature annotation.</text>
</comment>
<dbReference type="SMART" id="SM00032">
    <property type="entry name" value="CCP"/>
    <property type="match status" value="2"/>
</dbReference>
<protein>
    <recommendedName>
        <fullName evidence="4">Sushi domain-containing protein</fullName>
    </recommendedName>
</protein>
<dbReference type="PROSITE" id="PS50923">
    <property type="entry name" value="SUSHI"/>
    <property type="match status" value="2"/>
</dbReference>
<dbReference type="InterPro" id="IPR035976">
    <property type="entry name" value="Sushi/SCR/CCP_sf"/>
</dbReference>
<dbReference type="AlphaFoldDB" id="A0AAV3B4E5"/>
<keyword evidence="2 3" id="KW-1015">Disulfide bond</keyword>
<dbReference type="Gene3D" id="2.10.70.10">
    <property type="entry name" value="Complement Module, domain 1"/>
    <property type="match status" value="2"/>
</dbReference>
<dbReference type="CDD" id="cd00033">
    <property type="entry name" value="CCP"/>
    <property type="match status" value="2"/>
</dbReference>
<keyword evidence="6" id="KW-1185">Reference proteome</keyword>
<comment type="caution">
    <text evidence="5">The sequence shown here is derived from an EMBL/GenBank/DDBJ whole genome shotgun (WGS) entry which is preliminary data.</text>
</comment>
<evidence type="ECO:0000256" key="2">
    <source>
        <dbReference type="ARBA" id="ARBA00023157"/>
    </source>
</evidence>
<reference evidence="5" key="1">
    <citation type="thesis" date="2020" institute="ProQuest LLC" country="789 East Eisenhower Parkway, Ann Arbor, MI, USA">
        <title>Comparative Genomics and Chromosome Evolution.</title>
        <authorList>
            <person name="Mudd A.B."/>
        </authorList>
    </citation>
    <scope>NUCLEOTIDE SEQUENCE</scope>
    <source>
        <strain evidence="5">1538</strain>
        <tissue evidence="5">Blood</tissue>
    </source>
</reference>
<keyword evidence="3" id="KW-0768">Sushi</keyword>
<accession>A0AAV3B4E5</accession>
<dbReference type="EMBL" id="DYDO01000001">
    <property type="protein sequence ID" value="DBA33954.1"/>
    <property type="molecule type" value="Genomic_DNA"/>
</dbReference>
<dbReference type="PANTHER" id="PTHR45656:SF15">
    <property type="entry name" value="SUSHI DOMAIN-CONTAINING PROTEIN"/>
    <property type="match status" value="1"/>
</dbReference>
<feature type="domain" description="Sushi" evidence="4">
    <location>
        <begin position="45"/>
        <end position="105"/>
    </location>
</feature>
<dbReference type="InterPro" id="IPR000436">
    <property type="entry name" value="Sushi_SCR_CCP_dom"/>
</dbReference>
<dbReference type="Pfam" id="PF00084">
    <property type="entry name" value="Sushi"/>
    <property type="match status" value="2"/>
</dbReference>
<evidence type="ECO:0000313" key="5">
    <source>
        <dbReference type="EMBL" id="DBA33954.1"/>
    </source>
</evidence>
<feature type="disulfide bond" evidence="3">
    <location>
        <begin position="47"/>
        <end position="90"/>
    </location>
</feature>
<sequence>MYFKIGTTLKFKCRPGYIPVEKKSNEITCLDNLTWSEPEVFCERLSCDKPADIAHGQMHYKDFLFESSVNYTCKEEQGYTMFSRKNYRDCQADGTWSGKPPVCKESICDNIWELQEEARKCTSTPDEWIKYLQVQYLYLQIENLKLDIEIKKKKLSEK</sequence>
<keyword evidence="1" id="KW-0677">Repeat</keyword>